<sequence length="71" mass="8224">LKYCKVFQNEIRTNDIIHFKLKKKTYYCLIFSFLALSALGQNNDVVGNSYRGGTMQNTMLSSLNPWFFFGS</sequence>
<keyword evidence="2" id="KW-1185">Reference proteome</keyword>
<comment type="caution">
    <text evidence="1">The sequence shown here is derived from an EMBL/GenBank/DDBJ whole genome shotgun (WGS) entry which is preliminary data.</text>
</comment>
<feature type="non-terminal residue" evidence="1">
    <location>
        <position position="1"/>
    </location>
</feature>
<accession>A0ABS9SRC5</accession>
<evidence type="ECO:0000313" key="1">
    <source>
        <dbReference type="EMBL" id="MCH5600948.1"/>
    </source>
</evidence>
<gene>
    <name evidence="1" type="ORF">MKP09_25065</name>
</gene>
<name>A0ABS9SRC5_9BACT</name>
<dbReference type="EMBL" id="JAKWBL010000005">
    <property type="protein sequence ID" value="MCH5600948.1"/>
    <property type="molecule type" value="Genomic_DNA"/>
</dbReference>
<protein>
    <submittedName>
        <fullName evidence="1">Uncharacterized protein</fullName>
    </submittedName>
</protein>
<dbReference type="Proteomes" id="UP001202248">
    <property type="component" value="Unassembled WGS sequence"/>
</dbReference>
<reference evidence="1 2" key="1">
    <citation type="submission" date="2022-02" db="EMBL/GenBank/DDBJ databases">
        <authorList>
            <person name="Min J."/>
        </authorList>
    </citation>
    <scope>NUCLEOTIDE SEQUENCE [LARGE SCALE GENOMIC DNA]</scope>
    <source>
        <strain evidence="1 2">GR10-1</strain>
    </source>
</reference>
<evidence type="ECO:0000313" key="2">
    <source>
        <dbReference type="Proteomes" id="UP001202248"/>
    </source>
</evidence>
<dbReference type="RefSeq" id="WP_240833468.1">
    <property type="nucleotide sequence ID" value="NZ_JAKWBL010000005.1"/>
</dbReference>
<organism evidence="1 2">
    <name type="scientific">Niabella ginsengisoli</name>
    <dbReference type="NCBI Taxonomy" id="522298"/>
    <lineage>
        <taxon>Bacteria</taxon>
        <taxon>Pseudomonadati</taxon>
        <taxon>Bacteroidota</taxon>
        <taxon>Chitinophagia</taxon>
        <taxon>Chitinophagales</taxon>
        <taxon>Chitinophagaceae</taxon>
        <taxon>Niabella</taxon>
    </lineage>
</organism>
<proteinExistence type="predicted"/>